<sequence length="672" mass="73135">MAFLLRGRLSPGRSVMNSPSFRQFVDTQLRSAAAFEAISSRPNAQRVERVAYRRPVPEQSHCVPSRQQNRRGGHWLTSILVHMSASLPDHEEFENRAIDLVRLLKIAVPLFRDLRHAHSIFGFRPALANLGWEWDALRAVQSQLSNQYQLNRQLSCAGVMIVETLEEFAKESGMWIDPACKIGTTHLDFQGSEDEMDVDQDFSSILASSFASMGVSASLTAPKTFDNMSDFTAALNDMDYTQHCETEATQLLIKARNPSLPVSPSDFQYIAHGLASFLASKKQAWWLFDINAIFATCREWFDGVTGLREQLNAIDKLIMQSKGEDLREFRVQLRKVQKVVKPFYAAEKRAQHISSSPQQSSQTTPPPAPPPSPPPSKPSDEMDIDSSGMAVTSASALNFSTTNFAPSSKPGTFKSAVTSTQTASVTSSPALVPSVAPTSTPQQPPSSNMSISSFGVQNGVAAAGVNFSTNFAPSSRPGTFNLSANSTTSAAVASATAAQTVPPPASAPPPTPAVPGPADAPLDQVKTFTGAYDPALITSNDILKSFFANSSLEVLLYDAHKTIADALANDNPLQSKDTDMHWNTCQLLINASTQPWFNYKILSASNMVVERSKQLDSLQAVLEMFVDNPQQARGQCQLLRDQLLTFDKLLRAGSLSSPADPPQPAAHGRTRF</sequence>
<proteinExistence type="predicted"/>
<dbReference type="AlphaFoldDB" id="A0A8K0QW80"/>
<feature type="region of interest" description="Disordered" evidence="1">
    <location>
        <begin position="424"/>
        <end position="452"/>
    </location>
</feature>
<protein>
    <submittedName>
        <fullName evidence="2">Uncharacterized protein</fullName>
    </submittedName>
</protein>
<keyword evidence="3" id="KW-1185">Reference proteome</keyword>
<feature type="compositionally biased region" description="Pro residues" evidence="1">
    <location>
        <begin position="364"/>
        <end position="377"/>
    </location>
</feature>
<evidence type="ECO:0000313" key="2">
    <source>
        <dbReference type="EMBL" id="KAH7074215.1"/>
    </source>
</evidence>
<gene>
    <name evidence="2" type="ORF">FB567DRAFT_553692</name>
</gene>
<feature type="region of interest" description="Disordered" evidence="1">
    <location>
        <begin position="350"/>
        <end position="385"/>
    </location>
</feature>
<dbReference type="OrthoDB" id="10690874at2759"/>
<feature type="region of interest" description="Disordered" evidence="1">
    <location>
        <begin position="494"/>
        <end position="522"/>
    </location>
</feature>
<comment type="caution">
    <text evidence="2">The sequence shown here is derived from an EMBL/GenBank/DDBJ whole genome shotgun (WGS) entry which is preliminary data.</text>
</comment>
<organism evidence="2 3">
    <name type="scientific">Paraphoma chrysanthemicola</name>
    <dbReference type="NCBI Taxonomy" id="798071"/>
    <lineage>
        <taxon>Eukaryota</taxon>
        <taxon>Fungi</taxon>
        <taxon>Dikarya</taxon>
        <taxon>Ascomycota</taxon>
        <taxon>Pezizomycotina</taxon>
        <taxon>Dothideomycetes</taxon>
        <taxon>Pleosporomycetidae</taxon>
        <taxon>Pleosporales</taxon>
        <taxon>Pleosporineae</taxon>
        <taxon>Phaeosphaeriaceae</taxon>
        <taxon>Paraphoma</taxon>
    </lineage>
</organism>
<dbReference type="EMBL" id="JAGMVJ010000021">
    <property type="protein sequence ID" value="KAH7074215.1"/>
    <property type="molecule type" value="Genomic_DNA"/>
</dbReference>
<evidence type="ECO:0000256" key="1">
    <source>
        <dbReference type="SAM" id="MobiDB-lite"/>
    </source>
</evidence>
<feature type="compositionally biased region" description="Pro residues" evidence="1">
    <location>
        <begin position="501"/>
        <end position="515"/>
    </location>
</feature>
<feature type="compositionally biased region" description="Low complexity" evidence="1">
    <location>
        <begin position="354"/>
        <end position="363"/>
    </location>
</feature>
<dbReference type="Proteomes" id="UP000813461">
    <property type="component" value="Unassembled WGS sequence"/>
</dbReference>
<accession>A0A8K0QW80</accession>
<reference evidence="2" key="1">
    <citation type="journal article" date="2021" name="Nat. Commun.">
        <title>Genetic determinants of endophytism in the Arabidopsis root mycobiome.</title>
        <authorList>
            <person name="Mesny F."/>
            <person name="Miyauchi S."/>
            <person name="Thiergart T."/>
            <person name="Pickel B."/>
            <person name="Atanasova L."/>
            <person name="Karlsson M."/>
            <person name="Huettel B."/>
            <person name="Barry K.W."/>
            <person name="Haridas S."/>
            <person name="Chen C."/>
            <person name="Bauer D."/>
            <person name="Andreopoulos W."/>
            <person name="Pangilinan J."/>
            <person name="LaButti K."/>
            <person name="Riley R."/>
            <person name="Lipzen A."/>
            <person name="Clum A."/>
            <person name="Drula E."/>
            <person name="Henrissat B."/>
            <person name="Kohler A."/>
            <person name="Grigoriev I.V."/>
            <person name="Martin F.M."/>
            <person name="Hacquard S."/>
        </authorList>
    </citation>
    <scope>NUCLEOTIDE SEQUENCE</scope>
    <source>
        <strain evidence="2">MPI-SDFR-AT-0120</strain>
    </source>
</reference>
<evidence type="ECO:0000313" key="3">
    <source>
        <dbReference type="Proteomes" id="UP000813461"/>
    </source>
</evidence>
<name>A0A8K0QW80_9PLEO</name>
<feature type="compositionally biased region" description="Low complexity" evidence="1">
    <location>
        <begin position="437"/>
        <end position="447"/>
    </location>
</feature>